<evidence type="ECO:0000313" key="2">
    <source>
        <dbReference type="EMBL" id="KAG6604074.1"/>
    </source>
</evidence>
<feature type="non-terminal residue" evidence="2">
    <location>
        <position position="1"/>
    </location>
</feature>
<reference evidence="2 3" key="1">
    <citation type="journal article" date="2021" name="Hortic Res">
        <title>The domestication of Cucurbita argyrosperma as revealed by the genome of its wild relative.</title>
        <authorList>
            <person name="Barrera-Redondo J."/>
            <person name="Sanchez-de la Vega G."/>
            <person name="Aguirre-Liguori J.A."/>
            <person name="Castellanos-Morales G."/>
            <person name="Gutierrez-Guerrero Y.T."/>
            <person name="Aguirre-Dugua X."/>
            <person name="Aguirre-Planter E."/>
            <person name="Tenaillon M.I."/>
            <person name="Lira-Saade R."/>
            <person name="Eguiarte L.E."/>
        </authorList>
    </citation>
    <scope>NUCLEOTIDE SEQUENCE [LARGE SCALE GENOMIC DNA]</scope>
    <source>
        <strain evidence="2">JBR-2021</strain>
    </source>
</reference>
<sequence length="106" mass="11582">MASLVEILRIANGVVLERQRFGPVCAHALLHPPPQKISPPPAASFAAVDARVLDAFVDRKACRRSDNAAGKVREPTAAKIPVHIGDERKRKRKRKEEGSDLNEGLV</sequence>
<keyword evidence="3" id="KW-1185">Reference proteome</keyword>
<comment type="caution">
    <text evidence="2">The sequence shown here is derived from an EMBL/GenBank/DDBJ whole genome shotgun (WGS) entry which is preliminary data.</text>
</comment>
<proteinExistence type="predicted"/>
<feature type="compositionally biased region" description="Basic and acidic residues" evidence="1">
    <location>
        <begin position="64"/>
        <end position="76"/>
    </location>
</feature>
<dbReference type="AlphaFoldDB" id="A0AAV6NWK5"/>
<name>A0AAV6NWK5_9ROSI</name>
<evidence type="ECO:0000256" key="1">
    <source>
        <dbReference type="SAM" id="MobiDB-lite"/>
    </source>
</evidence>
<accession>A0AAV6NWK5</accession>
<dbReference type="Proteomes" id="UP000685013">
    <property type="component" value="Chromosome 3"/>
</dbReference>
<organism evidence="2 3">
    <name type="scientific">Cucurbita argyrosperma subsp. sororia</name>
    <dbReference type="NCBI Taxonomy" id="37648"/>
    <lineage>
        <taxon>Eukaryota</taxon>
        <taxon>Viridiplantae</taxon>
        <taxon>Streptophyta</taxon>
        <taxon>Embryophyta</taxon>
        <taxon>Tracheophyta</taxon>
        <taxon>Spermatophyta</taxon>
        <taxon>Magnoliopsida</taxon>
        <taxon>eudicotyledons</taxon>
        <taxon>Gunneridae</taxon>
        <taxon>Pentapetalae</taxon>
        <taxon>rosids</taxon>
        <taxon>fabids</taxon>
        <taxon>Cucurbitales</taxon>
        <taxon>Cucurbitaceae</taxon>
        <taxon>Cucurbiteae</taxon>
        <taxon>Cucurbita</taxon>
    </lineage>
</organism>
<evidence type="ECO:0000313" key="3">
    <source>
        <dbReference type="Proteomes" id="UP000685013"/>
    </source>
</evidence>
<dbReference type="EMBL" id="JAGKQH010000003">
    <property type="protein sequence ID" value="KAG6604074.1"/>
    <property type="molecule type" value="Genomic_DNA"/>
</dbReference>
<gene>
    <name evidence="2" type="ORF">SDJN03_04683</name>
</gene>
<feature type="region of interest" description="Disordered" evidence="1">
    <location>
        <begin position="64"/>
        <end position="106"/>
    </location>
</feature>
<protein>
    <submittedName>
        <fullName evidence="2">Uncharacterized protein</fullName>
    </submittedName>
</protein>